<dbReference type="EMBL" id="LMTR01000073">
    <property type="protein sequence ID" value="KWT66275.1"/>
    <property type="molecule type" value="Genomic_DNA"/>
</dbReference>
<evidence type="ECO:0000256" key="1">
    <source>
        <dbReference type="SAM" id="MobiDB-lite"/>
    </source>
</evidence>
<proteinExistence type="predicted"/>
<dbReference type="PATRIC" id="fig|121290.4.peg.373"/>
<evidence type="ECO:0000256" key="2">
    <source>
        <dbReference type="SAM" id="Phobius"/>
    </source>
</evidence>
<dbReference type="Proteomes" id="UP000059074">
    <property type="component" value="Unassembled WGS sequence"/>
</dbReference>
<feature type="compositionally biased region" description="Low complexity" evidence="1">
    <location>
        <begin position="150"/>
        <end position="163"/>
    </location>
</feature>
<dbReference type="STRING" id="121290.APY04_2471"/>
<feature type="transmembrane region" description="Helical" evidence="2">
    <location>
        <begin position="24"/>
        <end position="44"/>
    </location>
</feature>
<dbReference type="OrthoDB" id="7285394at2"/>
<gene>
    <name evidence="3" type="ORF">APY04_2471</name>
</gene>
<feature type="region of interest" description="Disordered" evidence="1">
    <location>
        <begin position="132"/>
        <end position="196"/>
    </location>
</feature>
<name>A0A109BCY8_HYPSL</name>
<reference evidence="3 4" key="1">
    <citation type="submission" date="2015-10" db="EMBL/GenBank/DDBJ databases">
        <title>Transcriptomic analysis of a linuron degrading triple-species bacterial consortium.</title>
        <authorList>
            <person name="Albers P."/>
        </authorList>
    </citation>
    <scope>NUCLEOTIDE SEQUENCE [LARGE SCALE GENOMIC DNA]</scope>
    <source>
        <strain evidence="3 4">WDL6</strain>
    </source>
</reference>
<keyword evidence="2" id="KW-1133">Transmembrane helix</keyword>
<feature type="transmembrane region" description="Helical" evidence="2">
    <location>
        <begin position="51"/>
        <end position="73"/>
    </location>
</feature>
<protein>
    <recommendedName>
        <fullName evidence="5">DUF2628 domain-containing protein</fullName>
    </recommendedName>
</protein>
<accession>A0A109BCY8</accession>
<keyword evidence="2" id="KW-0812">Transmembrane</keyword>
<organism evidence="3 4">
    <name type="scientific">Hyphomicrobium sulfonivorans</name>
    <dbReference type="NCBI Taxonomy" id="121290"/>
    <lineage>
        <taxon>Bacteria</taxon>
        <taxon>Pseudomonadati</taxon>
        <taxon>Pseudomonadota</taxon>
        <taxon>Alphaproteobacteria</taxon>
        <taxon>Hyphomicrobiales</taxon>
        <taxon>Hyphomicrobiaceae</taxon>
        <taxon>Hyphomicrobium</taxon>
    </lineage>
</organism>
<evidence type="ECO:0008006" key="5">
    <source>
        <dbReference type="Google" id="ProtNLM"/>
    </source>
</evidence>
<keyword evidence="2" id="KW-0472">Membrane</keyword>
<dbReference type="Pfam" id="PF10947">
    <property type="entry name" value="DUF2628"/>
    <property type="match status" value="1"/>
</dbReference>
<evidence type="ECO:0000313" key="3">
    <source>
        <dbReference type="EMBL" id="KWT66275.1"/>
    </source>
</evidence>
<evidence type="ECO:0000313" key="4">
    <source>
        <dbReference type="Proteomes" id="UP000059074"/>
    </source>
</evidence>
<dbReference type="RefSeq" id="WP_068462873.1">
    <property type="nucleotide sequence ID" value="NZ_LMTR01000073.1"/>
</dbReference>
<dbReference type="AlphaFoldDB" id="A0A109BCY8"/>
<dbReference type="InterPro" id="IPR024399">
    <property type="entry name" value="DUF2628"/>
</dbReference>
<sequence>MATYAVLEPPNAPADRMESAERLAFIRDGFAPYAAALPPVWLLVKRMWIEFGIYMGLVGIVAWFFTAIGHAIIGNAVLLAIQILFGFEAGLLHAASLERRGWRFVGSVDGRNREDCERRFFEMWLPTYTTIPAPTVRNEPSSSGGGNGNGRYSSSAASGASNSDALEMPSQRPATLTSNEGPWGGDGGADRTSAAGYSVPSWTHQAITRAQNFFTRGCRALQGT</sequence>
<comment type="caution">
    <text evidence="3">The sequence shown here is derived from an EMBL/GenBank/DDBJ whole genome shotgun (WGS) entry which is preliminary data.</text>
</comment>
<keyword evidence="4" id="KW-1185">Reference proteome</keyword>
<feature type="transmembrane region" description="Helical" evidence="2">
    <location>
        <begin position="79"/>
        <end position="97"/>
    </location>
</feature>